<gene>
    <name evidence="1" type="ORF">EI77_03815</name>
</gene>
<reference evidence="1 2" key="1">
    <citation type="submission" date="2019-03" db="EMBL/GenBank/DDBJ databases">
        <title>Genomic Encyclopedia of Archaeal and Bacterial Type Strains, Phase II (KMG-II): from individual species to whole genera.</title>
        <authorList>
            <person name="Goeker M."/>
        </authorList>
    </citation>
    <scope>NUCLEOTIDE SEQUENCE [LARGE SCALE GENOMIC DNA]</scope>
    <source>
        <strain evidence="1 2">ATCC 25309</strain>
    </source>
</reference>
<evidence type="ECO:0000313" key="1">
    <source>
        <dbReference type="EMBL" id="TDU66078.1"/>
    </source>
</evidence>
<proteinExistence type="predicted"/>
<comment type="caution">
    <text evidence="1">The sequence shown here is derived from an EMBL/GenBank/DDBJ whole genome shotgun (WGS) entry which is preliminary data.</text>
</comment>
<protein>
    <submittedName>
        <fullName evidence="1">Uncharacterized protein</fullName>
    </submittedName>
</protein>
<sequence length="175" mass="19547">MNAEPIGANIITPFTGVLIARSGSGVKVIAPQEENSLNLIVQVGADGDITYCDYLFESALNCAFTSLYETNNTELYFSSSMDVIFHVESEIPGKEITSISNRLSALAPTKIFNSWSIQCIYYEEKETLVTLSKDGSSNESSIYHLGFICNRSLIDESDEFWLELNSIYQQLRSRK</sequence>
<organism evidence="1 2">
    <name type="scientific">Prosthecobacter fusiformis</name>
    <dbReference type="NCBI Taxonomy" id="48464"/>
    <lineage>
        <taxon>Bacteria</taxon>
        <taxon>Pseudomonadati</taxon>
        <taxon>Verrucomicrobiota</taxon>
        <taxon>Verrucomicrobiia</taxon>
        <taxon>Verrucomicrobiales</taxon>
        <taxon>Verrucomicrobiaceae</taxon>
        <taxon>Prosthecobacter</taxon>
    </lineage>
</organism>
<dbReference type="RefSeq" id="WP_133796820.1">
    <property type="nucleotide sequence ID" value="NZ_SOCA01000009.1"/>
</dbReference>
<dbReference type="AlphaFoldDB" id="A0A4R7RMR0"/>
<name>A0A4R7RMR0_9BACT</name>
<evidence type="ECO:0000313" key="2">
    <source>
        <dbReference type="Proteomes" id="UP000295662"/>
    </source>
</evidence>
<keyword evidence="2" id="KW-1185">Reference proteome</keyword>
<dbReference type="Proteomes" id="UP000295662">
    <property type="component" value="Unassembled WGS sequence"/>
</dbReference>
<dbReference type="EMBL" id="SOCA01000009">
    <property type="protein sequence ID" value="TDU66078.1"/>
    <property type="molecule type" value="Genomic_DNA"/>
</dbReference>
<accession>A0A4R7RMR0</accession>